<evidence type="ECO:0000313" key="1">
    <source>
        <dbReference type="EMBL" id="CAK0820692.1"/>
    </source>
</evidence>
<keyword evidence="2" id="KW-1185">Reference proteome</keyword>
<dbReference type="EMBL" id="CAUYUJ010007424">
    <property type="protein sequence ID" value="CAK0820692.1"/>
    <property type="molecule type" value="Genomic_DNA"/>
</dbReference>
<accession>A0ABN9RND3</accession>
<dbReference type="Proteomes" id="UP001189429">
    <property type="component" value="Unassembled WGS sequence"/>
</dbReference>
<reference evidence="1" key="1">
    <citation type="submission" date="2023-10" db="EMBL/GenBank/DDBJ databases">
        <authorList>
            <person name="Chen Y."/>
            <person name="Shah S."/>
            <person name="Dougan E. K."/>
            <person name="Thang M."/>
            <person name="Chan C."/>
        </authorList>
    </citation>
    <scope>NUCLEOTIDE SEQUENCE [LARGE SCALE GENOMIC DNA]</scope>
</reference>
<proteinExistence type="predicted"/>
<sequence>MLPVAVNPRFGEHAVPTPVFAAAAAASTFALLQHGPTNCDDARRREHGWPSSAPQHGGELLRRLHSMDTCALRCQRGKSTRCLHGASAAAGLSVWSAGPALCKSIVIFWKSFVPFVMLGQGMCS</sequence>
<protein>
    <submittedName>
        <fullName evidence="1">Uncharacterized protein</fullName>
    </submittedName>
</protein>
<name>A0ABN9RND3_9DINO</name>
<comment type="caution">
    <text evidence="1">The sequence shown here is derived from an EMBL/GenBank/DDBJ whole genome shotgun (WGS) entry which is preliminary data.</text>
</comment>
<organism evidence="1 2">
    <name type="scientific">Prorocentrum cordatum</name>
    <dbReference type="NCBI Taxonomy" id="2364126"/>
    <lineage>
        <taxon>Eukaryota</taxon>
        <taxon>Sar</taxon>
        <taxon>Alveolata</taxon>
        <taxon>Dinophyceae</taxon>
        <taxon>Prorocentrales</taxon>
        <taxon>Prorocentraceae</taxon>
        <taxon>Prorocentrum</taxon>
    </lineage>
</organism>
<evidence type="ECO:0000313" key="2">
    <source>
        <dbReference type="Proteomes" id="UP001189429"/>
    </source>
</evidence>
<gene>
    <name evidence="1" type="ORF">PCOR1329_LOCUS22267</name>
</gene>